<dbReference type="InterPro" id="IPR049389">
    <property type="entry name" value="TTHA0281-like"/>
</dbReference>
<dbReference type="Pfam" id="PF05534">
    <property type="entry name" value="HicB"/>
    <property type="match status" value="1"/>
</dbReference>
<gene>
    <name evidence="2" type="ORF">F6R98_03020</name>
</gene>
<dbReference type="AlphaFoldDB" id="A0A5Q0BIS2"/>
<dbReference type="InterPro" id="IPR010985">
    <property type="entry name" value="Ribbon_hlx_hlx"/>
</dbReference>
<dbReference type="Pfam" id="PF21748">
    <property type="entry name" value="UPF0150"/>
    <property type="match status" value="1"/>
</dbReference>
<keyword evidence="3" id="KW-1185">Reference proteome</keyword>
<dbReference type="SUPFAM" id="SSF47598">
    <property type="entry name" value="Ribbon-helix-helix"/>
    <property type="match status" value="1"/>
</dbReference>
<dbReference type="OrthoDB" id="9807959at2"/>
<sequence>MKTTEYDSRAKDILNRGYVRRLAPDETGGYVASILEFPGCVAEGDTAESALENLGNAAEAWIAVSLANGHHIPEPINFDGYSGRLALRIPRMLHRQAAELAAMEGCSLNQLLVTAIAHYVGGKQLSSRLETLIQSSTVTNGHVVTVQMNTVAVQMKSVATVASEKETSVSGNKALSTDINPTATTPVLNMSLPQQTSQSKPLAVDVEKVNPAE</sequence>
<dbReference type="Proteomes" id="UP000325755">
    <property type="component" value="Chromosome"/>
</dbReference>
<proteinExistence type="predicted"/>
<dbReference type="Gene3D" id="3.30.160.250">
    <property type="match status" value="1"/>
</dbReference>
<accession>A0A5Q0BIS2</accession>
<dbReference type="SUPFAM" id="SSF143100">
    <property type="entry name" value="TTHA1013/TTHA0281-like"/>
    <property type="match status" value="1"/>
</dbReference>
<evidence type="ECO:0000313" key="2">
    <source>
        <dbReference type="EMBL" id="QFY41726.1"/>
    </source>
</evidence>
<dbReference type="InterPro" id="IPR035069">
    <property type="entry name" value="TTHA1013/TTHA0281-like"/>
</dbReference>
<name>A0A5Q0BIS2_9GAMM</name>
<dbReference type="GO" id="GO:0006355">
    <property type="term" value="P:regulation of DNA-templated transcription"/>
    <property type="evidence" value="ECO:0007669"/>
    <property type="project" value="InterPro"/>
</dbReference>
<dbReference type="InterPro" id="IPR008651">
    <property type="entry name" value="Uncharacterised_HicB"/>
</dbReference>
<evidence type="ECO:0000313" key="3">
    <source>
        <dbReference type="Proteomes" id="UP000325755"/>
    </source>
</evidence>
<dbReference type="InParanoid" id="A0A5Q0BIS2"/>
<protein>
    <submittedName>
        <fullName evidence="2">Type II toxin-antitoxin system HicB family antitoxin</fullName>
    </submittedName>
</protein>
<dbReference type="KEGG" id="mmob:F6R98_03020"/>
<feature type="compositionally biased region" description="Polar residues" evidence="1">
    <location>
        <begin position="168"/>
        <end position="200"/>
    </location>
</feature>
<reference evidence="2 3" key="1">
    <citation type="submission" date="2019-09" db="EMBL/GenBank/DDBJ databases">
        <title>Ecophysiology of the spiral-shaped methanotroph Methylospira mobilis as revealed by the complete genome sequence.</title>
        <authorList>
            <person name="Oshkin I.Y."/>
            <person name="Dedysh S.N."/>
            <person name="Miroshnikov K."/>
            <person name="Danilova O.V."/>
            <person name="Hakobyan A."/>
            <person name="Liesack W."/>
        </authorList>
    </citation>
    <scope>NUCLEOTIDE SEQUENCE [LARGE SCALE GENOMIC DNA]</scope>
    <source>
        <strain evidence="2 3">Shm1</strain>
    </source>
</reference>
<feature type="region of interest" description="Disordered" evidence="1">
    <location>
        <begin position="164"/>
        <end position="213"/>
    </location>
</feature>
<organism evidence="2 3">
    <name type="scientific">Candidatus Methylospira mobilis</name>
    <dbReference type="NCBI Taxonomy" id="1808979"/>
    <lineage>
        <taxon>Bacteria</taxon>
        <taxon>Pseudomonadati</taxon>
        <taxon>Pseudomonadota</taxon>
        <taxon>Gammaproteobacteria</taxon>
        <taxon>Methylococcales</taxon>
        <taxon>Methylococcaceae</taxon>
        <taxon>Candidatus Methylospira</taxon>
    </lineage>
</organism>
<dbReference type="EMBL" id="CP044205">
    <property type="protein sequence ID" value="QFY41726.1"/>
    <property type="molecule type" value="Genomic_DNA"/>
</dbReference>
<dbReference type="RefSeq" id="WP_153247710.1">
    <property type="nucleotide sequence ID" value="NZ_CP044205.1"/>
</dbReference>
<evidence type="ECO:0000256" key="1">
    <source>
        <dbReference type="SAM" id="MobiDB-lite"/>
    </source>
</evidence>